<dbReference type="RefSeq" id="WP_231757664.1">
    <property type="nucleotide sequence ID" value="NZ_CP088953.1"/>
</dbReference>
<dbReference type="Pfam" id="PF04246">
    <property type="entry name" value="RseC_MucC"/>
    <property type="match status" value="1"/>
</dbReference>
<dbReference type="PIRSF" id="PIRSF004923">
    <property type="entry name" value="RseC"/>
    <property type="match status" value="1"/>
</dbReference>
<reference evidence="2" key="1">
    <citation type="thesis" date="2020" institute="Technische Universitat Dresden" country="Dresden, Germany">
        <title>The Agarolytic System of Microbulbifer elongatus PORT2, Isolated from Batu Karas, Pangandaran West Java Indonesia.</title>
        <authorList>
            <person name="Anggraeni S.R."/>
        </authorList>
    </citation>
    <scope>NUCLEOTIDE SEQUENCE</scope>
    <source>
        <strain evidence="2">PORT2</strain>
    </source>
</reference>
<accession>A0ABT1P0E5</accession>
<protein>
    <submittedName>
        <fullName evidence="2">SoxR reducing system RseC family protein</fullName>
    </submittedName>
</protein>
<keyword evidence="1" id="KW-0812">Transmembrane</keyword>
<sequence length="157" mass="16303">MIEERGKIVAIEDSAVWVETVQRSGCHGCAAKSGCGTGLLGDFWASASRVRVQVPPAEMATLQLHDTVVIGIGERALATSSLVVYLAPLVALVLGALAGQTLGSEPLAIAGAALGLGAGAVMVRLYSYFQRGNSAYEPQFLRREQGSPCAIPVSPVH</sequence>
<dbReference type="InterPro" id="IPR007359">
    <property type="entry name" value="SigmaE_reg_RseC_MucC"/>
</dbReference>
<proteinExistence type="predicted"/>
<dbReference type="PANTHER" id="PTHR35867:SF1">
    <property type="entry name" value="PROTEIN RSEC"/>
    <property type="match status" value="1"/>
</dbReference>
<dbReference type="Proteomes" id="UP001205566">
    <property type="component" value="Unassembled WGS sequence"/>
</dbReference>
<evidence type="ECO:0000313" key="3">
    <source>
        <dbReference type="Proteomes" id="UP001205566"/>
    </source>
</evidence>
<comment type="caution">
    <text evidence="2">The sequence shown here is derived from an EMBL/GenBank/DDBJ whole genome shotgun (WGS) entry which is preliminary data.</text>
</comment>
<name>A0ABT1P0E5_9GAMM</name>
<keyword evidence="1" id="KW-0472">Membrane</keyword>
<feature type="transmembrane region" description="Helical" evidence="1">
    <location>
        <begin position="107"/>
        <end position="126"/>
    </location>
</feature>
<organism evidence="2 3">
    <name type="scientific">Microbulbifer elongatus</name>
    <dbReference type="NCBI Taxonomy" id="86173"/>
    <lineage>
        <taxon>Bacteria</taxon>
        <taxon>Pseudomonadati</taxon>
        <taxon>Pseudomonadota</taxon>
        <taxon>Gammaproteobacteria</taxon>
        <taxon>Cellvibrionales</taxon>
        <taxon>Microbulbiferaceae</taxon>
        <taxon>Microbulbifer</taxon>
    </lineage>
</organism>
<dbReference type="PANTHER" id="PTHR35867">
    <property type="entry name" value="PROTEIN RSEC"/>
    <property type="match status" value="1"/>
</dbReference>
<feature type="transmembrane region" description="Helical" evidence="1">
    <location>
        <begin position="82"/>
        <end position="101"/>
    </location>
</feature>
<dbReference type="EMBL" id="JACASI010000025">
    <property type="protein sequence ID" value="MCQ3829563.1"/>
    <property type="molecule type" value="Genomic_DNA"/>
</dbReference>
<evidence type="ECO:0000256" key="1">
    <source>
        <dbReference type="SAM" id="Phobius"/>
    </source>
</evidence>
<keyword evidence="1" id="KW-1133">Transmembrane helix</keyword>
<evidence type="ECO:0000313" key="2">
    <source>
        <dbReference type="EMBL" id="MCQ3829563.1"/>
    </source>
</evidence>
<dbReference type="InterPro" id="IPR026268">
    <property type="entry name" value="RseC"/>
</dbReference>
<keyword evidence="3" id="KW-1185">Reference proteome</keyword>
<gene>
    <name evidence="2" type="ORF">HXX02_08890</name>
</gene>